<gene>
    <name evidence="2" type="ORF">DB30_00047</name>
</gene>
<accession>A0A0C2A7J8</accession>
<protein>
    <submittedName>
        <fullName evidence="2">Uncharacterized protein</fullName>
    </submittedName>
</protein>
<dbReference type="Proteomes" id="UP000031599">
    <property type="component" value="Unassembled WGS sequence"/>
</dbReference>
<organism evidence="2 3">
    <name type="scientific">Enhygromyxa salina</name>
    <dbReference type="NCBI Taxonomy" id="215803"/>
    <lineage>
        <taxon>Bacteria</taxon>
        <taxon>Pseudomonadati</taxon>
        <taxon>Myxococcota</taxon>
        <taxon>Polyangia</taxon>
        <taxon>Nannocystales</taxon>
        <taxon>Nannocystaceae</taxon>
        <taxon>Enhygromyxa</taxon>
    </lineage>
</organism>
<dbReference type="AlphaFoldDB" id="A0A0C2A7J8"/>
<reference evidence="2 3" key="1">
    <citation type="submission" date="2014-12" db="EMBL/GenBank/DDBJ databases">
        <title>Genome assembly of Enhygromyxa salina DSM 15201.</title>
        <authorList>
            <person name="Sharma G."/>
            <person name="Subramanian S."/>
        </authorList>
    </citation>
    <scope>NUCLEOTIDE SEQUENCE [LARGE SCALE GENOMIC DNA]</scope>
    <source>
        <strain evidence="2 3">DSM 15201</strain>
    </source>
</reference>
<comment type="caution">
    <text evidence="2">The sequence shown here is derived from an EMBL/GenBank/DDBJ whole genome shotgun (WGS) entry which is preliminary data.</text>
</comment>
<sequence>MSSIKQANAIIEIPAQPTPTGPPLGPPSSPPPQPRTWSRAVQRRRPKAPLLPRRYVTPT</sequence>
<dbReference type="EMBL" id="JMCC02000001">
    <property type="protein sequence ID" value="KIG19538.1"/>
    <property type="molecule type" value="Genomic_DNA"/>
</dbReference>
<evidence type="ECO:0000313" key="2">
    <source>
        <dbReference type="EMBL" id="KIG19538.1"/>
    </source>
</evidence>
<feature type="compositionally biased region" description="Pro residues" evidence="1">
    <location>
        <begin position="16"/>
        <end position="34"/>
    </location>
</feature>
<name>A0A0C2A7J8_9BACT</name>
<evidence type="ECO:0000313" key="3">
    <source>
        <dbReference type="Proteomes" id="UP000031599"/>
    </source>
</evidence>
<evidence type="ECO:0000256" key="1">
    <source>
        <dbReference type="SAM" id="MobiDB-lite"/>
    </source>
</evidence>
<feature type="region of interest" description="Disordered" evidence="1">
    <location>
        <begin position="1"/>
        <end position="59"/>
    </location>
</feature>
<feature type="compositionally biased region" description="Low complexity" evidence="1">
    <location>
        <begin position="48"/>
        <end position="59"/>
    </location>
</feature>
<proteinExistence type="predicted"/>